<feature type="repeat" description="PPR" evidence="2">
    <location>
        <begin position="36"/>
        <end position="67"/>
    </location>
</feature>
<dbReference type="InterPro" id="IPR004345">
    <property type="entry name" value="TB2_DP1_HVA22"/>
</dbReference>
<evidence type="ECO:0000256" key="1">
    <source>
        <dbReference type="ARBA" id="ARBA00022737"/>
    </source>
</evidence>
<dbReference type="GO" id="GO:0009451">
    <property type="term" value="P:RNA modification"/>
    <property type="evidence" value="ECO:0007669"/>
    <property type="project" value="InterPro"/>
</dbReference>
<dbReference type="InterPro" id="IPR002885">
    <property type="entry name" value="PPR_rpt"/>
</dbReference>
<dbReference type="Pfam" id="PF13041">
    <property type="entry name" value="PPR_2"/>
    <property type="match status" value="2"/>
</dbReference>
<dbReference type="Pfam" id="PF01535">
    <property type="entry name" value="PPR"/>
    <property type="match status" value="6"/>
</dbReference>
<dbReference type="FunFam" id="1.25.40.10:FF:003306">
    <property type="entry name" value="Uncharacterized protein"/>
    <property type="match status" value="1"/>
</dbReference>
<dbReference type="FunFam" id="1.25.40.10:FF:002559">
    <property type="entry name" value="Putative pentatricopeptide repeat-containing protein At3g18840"/>
    <property type="match status" value="1"/>
</dbReference>
<evidence type="ECO:0000313" key="4">
    <source>
        <dbReference type="EMBL" id="KAF9675994.1"/>
    </source>
</evidence>
<proteinExistence type="predicted"/>
<dbReference type="Gene3D" id="1.25.40.10">
    <property type="entry name" value="Tetratricopeptide repeat domain"/>
    <property type="match status" value="5"/>
</dbReference>
<dbReference type="GO" id="GO:0003723">
    <property type="term" value="F:RNA binding"/>
    <property type="evidence" value="ECO:0007669"/>
    <property type="project" value="InterPro"/>
</dbReference>
<comment type="caution">
    <text evidence="4">The sequence shown here is derived from an EMBL/GenBank/DDBJ whole genome shotgun (WGS) entry which is preliminary data.</text>
</comment>
<keyword evidence="5" id="KW-1185">Reference proteome</keyword>
<keyword evidence="1" id="KW-0677">Repeat</keyword>
<dbReference type="Proteomes" id="UP000657918">
    <property type="component" value="Unassembled WGS sequence"/>
</dbReference>
<sequence>MPQRNIYSWNTIISAHVKSQNLTQAKSIFDSATVRDLVTYNSMISGYVDVDGFERNALELFVEMHSKSDDIGIDDFTVTSMVKLFAKLSNLCYGRQLHSYMVKTGNDRSGFVVSSLIDMYSKCGCYKEACGIFRGCEKEGGVDLVTKNAMVAACCREGEMEMALGLFWRENEMNDSVSWNTLISGYVQNGYPLKALKSFVCMGENGVKWNEHTFGSVLSACADLRSLKIGKEMHAWILKNGLSSSAFVESGIVDVYCKCGNMKYAESLHLTSGIGSSYSITSMIVGYSSQGNMMEACRLFDSLEEKNYIVWAALFSGYVKLNRSEAIFELLSLYIAKEAAIPDALILVSALSVCAFQAVLGPGKQIHGYVYRMGVEMDIKMTTAMIDMYSKCGSIPYAEKMFLKVIGRDLVLYNVMIAGYAHHGYEIKAINLFEEMLERGVGPDAITFVALLSACRHRGLVDLGERTFCSMTEDYHILPETDHYACMIDLYGRASELEKMVIFMQKIPIEYQDAAVVGAFLNACRLNKNTELAREAEEKLLKIEGDSGARYVQLANAYAAEGNWAEMGRIRKGMRGKEAKKFAGCSWVYLGNGVHTFCWHDNLVEKLEQPAIKMESWKLGVAADVQQHLSVLFVIHKKACKLSLFDDGDEVMRIMVSINKRRRRKSKGKRMSPRIRFRPVGLQLLLSPLNSNIVVRTACCSVGIVLPVYSTFKAIENKDQIAQQRWLLYWAAYGSFSLAEVFADKILSWYGSAQHDSFWASVMKVSIVLGKSLGDALSWMVSSLPSHEVCISCLATAPIYKCKLRLSSFTLWISFPSSMSNIFRGELNENTGFQMKMGAGQLYTHHLRPFLLRHQARLDYFVEFLSSEMNKFVSAHQAEFQFAKSLLIRILASVNQIARDVIHPGDRQANGTFQGPARRIQDSQSDGED</sequence>
<dbReference type="FunFam" id="1.25.40.10:FF:000090">
    <property type="entry name" value="Pentatricopeptide repeat-containing protein, chloroplastic"/>
    <property type="match status" value="1"/>
</dbReference>
<reference evidence="4 5" key="1">
    <citation type="submission" date="2020-10" db="EMBL/GenBank/DDBJ databases">
        <title>Plant Genome Project.</title>
        <authorList>
            <person name="Zhang R.-G."/>
        </authorList>
    </citation>
    <scope>NUCLEOTIDE SEQUENCE [LARGE SCALE GENOMIC DNA]</scope>
    <source>
        <strain evidence="4">FAFU-HL-1</strain>
        <tissue evidence="4">Leaf</tissue>
    </source>
</reference>
<dbReference type="PROSITE" id="PS51375">
    <property type="entry name" value="PPR"/>
    <property type="match status" value="4"/>
</dbReference>
<dbReference type="Pfam" id="PF03134">
    <property type="entry name" value="TB2_DP1_HVA22"/>
    <property type="match status" value="1"/>
</dbReference>
<dbReference type="InterPro" id="IPR046848">
    <property type="entry name" value="E_motif"/>
</dbReference>
<accession>A0A835MTF9</accession>
<organism evidence="4 5">
    <name type="scientific">Salix dunnii</name>
    <dbReference type="NCBI Taxonomy" id="1413687"/>
    <lineage>
        <taxon>Eukaryota</taxon>
        <taxon>Viridiplantae</taxon>
        <taxon>Streptophyta</taxon>
        <taxon>Embryophyta</taxon>
        <taxon>Tracheophyta</taxon>
        <taxon>Spermatophyta</taxon>
        <taxon>Magnoliopsida</taxon>
        <taxon>eudicotyledons</taxon>
        <taxon>Gunneridae</taxon>
        <taxon>Pentapetalae</taxon>
        <taxon>rosids</taxon>
        <taxon>fabids</taxon>
        <taxon>Malpighiales</taxon>
        <taxon>Salicaceae</taxon>
        <taxon>Saliceae</taxon>
        <taxon>Salix</taxon>
    </lineage>
</organism>
<dbReference type="PANTHER" id="PTHR47926">
    <property type="entry name" value="PENTATRICOPEPTIDE REPEAT-CONTAINING PROTEIN"/>
    <property type="match status" value="1"/>
</dbReference>
<evidence type="ECO:0000256" key="2">
    <source>
        <dbReference type="PROSITE-ProRule" id="PRU00708"/>
    </source>
</evidence>
<dbReference type="InterPro" id="IPR011990">
    <property type="entry name" value="TPR-like_helical_dom_sf"/>
</dbReference>
<gene>
    <name evidence="4" type="ORF">SADUNF_Sadunf09G0092100</name>
</gene>
<evidence type="ECO:0008006" key="6">
    <source>
        <dbReference type="Google" id="ProtNLM"/>
    </source>
</evidence>
<dbReference type="InterPro" id="IPR046960">
    <property type="entry name" value="PPR_At4g14850-like_plant"/>
</dbReference>
<dbReference type="NCBIfam" id="TIGR00756">
    <property type="entry name" value="PPR"/>
    <property type="match status" value="2"/>
</dbReference>
<feature type="repeat" description="PPR" evidence="2">
    <location>
        <begin position="276"/>
        <end position="310"/>
    </location>
</feature>
<feature type="repeat" description="PPR" evidence="2">
    <location>
        <begin position="175"/>
        <end position="209"/>
    </location>
</feature>
<feature type="repeat" description="PPR" evidence="2">
    <location>
        <begin position="409"/>
        <end position="443"/>
    </location>
</feature>
<dbReference type="OrthoDB" id="198885at2759"/>
<dbReference type="Pfam" id="PF20431">
    <property type="entry name" value="E_motif"/>
    <property type="match status" value="1"/>
</dbReference>
<evidence type="ECO:0000256" key="3">
    <source>
        <dbReference type="SAM" id="MobiDB-lite"/>
    </source>
</evidence>
<feature type="region of interest" description="Disordered" evidence="3">
    <location>
        <begin position="905"/>
        <end position="929"/>
    </location>
</feature>
<dbReference type="EMBL" id="JADGMS010000009">
    <property type="protein sequence ID" value="KAF9675994.1"/>
    <property type="molecule type" value="Genomic_DNA"/>
</dbReference>
<protein>
    <recommendedName>
        <fullName evidence="6">Pentatricopeptide repeat-containing protein</fullName>
    </recommendedName>
</protein>
<evidence type="ECO:0000313" key="5">
    <source>
        <dbReference type="Proteomes" id="UP000657918"/>
    </source>
</evidence>
<dbReference type="AlphaFoldDB" id="A0A835MTF9"/>
<name>A0A835MTF9_9ROSI</name>
<dbReference type="PANTHER" id="PTHR47926:SF387">
    <property type="entry name" value="PENTATRICOPEPTIDE REPEAT-CONTAINING PROTEIN"/>
    <property type="match status" value="1"/>
</dbReference>